<comment type="caution">
    <text evidence="1">The sequence shown here is derived from an EMBL/GenBank/DDBJ whole genome shotgun (WGS) entry which is preliminary data.</text>
</comment>
<proteinExistence type="predicted"/>
<protein>
    <submittedName>
        <fullName evidence="1">Uncharacterized protein</fullName>
    </submittedName>
</protein>
<dbReference type="EMBL" id="BAABME010026150">
    <property type="protein sequence ID" value="GAA0173396.1"/>
    <property type="molecule type" value="Genomic_DNA"/>
</dbReference>
<organism evidence="1 2">
    <name type="scientific">Lithospermum erythrorhizon</name>
    <name type="common">Purple gromwell</name>
    <name type="synonym">Lithospermum officinale var. erythrorhizon</name>
    <dbReference type="NCBI Taxonomy" id="34254"/>
    <lineage>
        <taxon>Eukaryota</taxon>
        <taxon>Viridiplantae</taxon>
        <taxon>Streptophyta</taxon>
        <taxon>Embryophyta</taxon>
        <taxon>Tracheophyta</taxon>
        <taxon>Spermatophyta</taxon>
        <taxon>Magnoliopsida</taxon>
        <taxon>eudicotyledons</taxon>
        <taxon>Gunneridae</taxon>
        <taxon>Pentapetalae</taxon>
        <taxon>asterids</taxon>
        <taxon>lamiids</taxon>
        <taxon>Boraginales</taxon>
        <taxon>Boraginaceae</taxon>
        <taxon>Boraginoideae</taxon>
        <taxon>Lithospermeae</taxon>
        <taxon>Lithospermum</taxon>
    </lineage>
</organism>
<name>A0AAV3RCK8_LITER</name>
<dbReference type="AlphaFoldDB" id="A0AAV3RCK8"/>
<accession>A0AAV3RCK8</accession>
<gene>
    <name evidence="1" type="ORF">LIER_41517</name>
</gene>
<reference evidence="1 2" key="1">
    <citation type="submission" date="2024-01" db="EMBL/GenBank/DDBJ databases">
        <title>The complete chloroplast genome sequence of Lithospermum erythrorhizon: insights into the phylogenetic relationship among Boraginaceae species and the maternal lineages of purple gromwells.</title>
        <authorList>
            <person name="Okada T."/>
            <person name="Watanabe K."/>
        </authorList>
    </citation>
    <scope>NUCLEOTIDE SEQUENCE [LARGE SCALE GENOMIC DNA]</scope>
</reference>
<dbReference type="Proteomes" id="UP001454036">
    <property type="component" value="Unassembled WGS sequence"/>
</dbReference>
<evidence type="ECO:0000313" key="1">
    <source>
        <dbReference type="EMBL" id="GAA0173396.1"/>
    </source>
</evidence>
<sequence>MPEDYLRLFDNLIVVDDFAWGAHTLAYLYRHLEMASIAEGKQIVGCLTLLEYFPLFQRRTSAVGRNMDPSRARRWSNIAST</sequence>
<keyword evidence="2" id="KW-1185">Reference proteome</keyword>
<evidence type="ECO:0000313" key="2">
    <source>
        <dbReference type="Proteomes" id="UP001454036"/>
    </source>
</evidence>